<evidence type="ECO:0000313" key="2">
    <source>
        <dbReference type="Proteomes" id="UP000289340"/>
    </source>
</evidence>
<protein>
    <submittedName>
        <fullName evidence="1">Uncharacterized protein</fullName>
    </submittedName>
</protein>
<reference evidence="1 2" key="1">
    <citation type="submission" date="2018-09" db="EMBL/GenBank/DDBJ databases">
        <title>A high-quality reference genome of wild soybean provides a powerful tool to mine soybean genomes.</title>
        <authorList>
            <person name="Xie M."/>
            <person name="Chung C.Y.L."/>
            <person name="Li M.-W."/>
            <person name="Wong F.-L."/>
            <person name="Chan T.-F."/>
            <person name="Lam H.-M."/>
        </authorList>
    </citation>
    <scope>NUCLEOTIDE SEQUENCE [LARGE SCALE GENOMIC DNA]</scope>
    <source>
        <strain evidence="2">cv. W05</strain>
        <tissue evidence="1">Hypocotyl of etiolated seedlings</tissue>
    </source>
</reference>
<dbReference type="AlphaFoldDB" id="A0A445FU25"/>
<gene>
    <name evidence="1" type="ORF">D0Y65_048752</name>
</gene>
<dbReference type="EMBL" id="QZWG01000018">
    <property type="protein sequence ID" value="RZB52409.1"/>
    <property type="molecule type" value="Genomic_DNA"/>
</dbReference>
<name>A0A445FU25_GLYSO</name>
<proteinExistence type="predicted"/>
<evidence type="ECO:0000313" key="1">
    <source>
        <dbReference type="EMBL" id="RZB52409.1"/>
    </source>
</evidence>
<dbReference type="Proteomes" id="UP000289340">
    <property type="component" value="Chromosome 18"/>
</dbReference>
<accession>A0A445FU25</accession>
<comment type="caution">
    <text evidence="1">The sequence shown here is derived from an EMBL/GenBank/DDBJ whole genome shotgun (WGS) entry which is preliminary data.</text>
</comment>
<sequence length="78" mass="8963">MENNAFRDRILEDNEHEEIPDSFVCCVCLDLLYKPIVLCKAALFSRNTYEYVISVTVHFSLYLQLVVTYAVSGVSIIQ</sequence>
<organism evidence="1 2">
    <name type="scientific">Glycine soja</name>
    <name type="common">Wild soybean</name>
    <dbReference type="NCBI Taxonomy" id="3848"/>
    <lineage>
        <taxon>Eukaryota</taxon>
        <taxon>Viridiplantae</taxon>
        <taxon>Streptophyta</taxon>
        <taxon>Embryophyta</taxon>
        <taxon>Tracheophyta</taxon>
        <taxon>Spermatophyta</taxon>
        <taxon>Magnoliopsida</taxon>
        <taxon>eudicotyledons</taxon>
        <taxon>Gunneridae</taxon>
        <taxon>Pentapetalae</taxon>
        <taxon>rosids</taxon>
        <taxon>fabids</taxon>
        <taxon>Fabales</taxon>
        <taxon>Fabaceae</taxon>
        <taxon>Papilionoideae</taxon>
        <taxon>50 kb inversion clade</taxon>
        <taxon>NPAAA clade</taxon>
        <taxon>indigoferoid/millettioid clade</taxon>
        <taxon>Phaseoleae</taxon>
        <taxon>Glycine</taxon>
        <taxon>Glycine subgen. Soja</taxon>
    </lineage>
</organism>
<keyword evidence="2" id="KW-1185">Reference proteome</keyword>